<keyword evidence="7" id="KW-0132">Cell division</keyword>
<comment type="cofactor">
    <cofactor evidence="7 9">
        <name>Mg(2+)</name>
        <dbReference type="ChEBI" id="CHEBI:18420"/>
    </cofactor>
</comment>
<dbReference type="UniPathway" id="UPA00219"/>
<dbReference type="Proteomes" id="UP000595091">
    <property type="component" value="Chromosome"/>
</dbReference>
<feature type="transmembrane region" description="Helical" evidence="7">
    <location>
        <begin position="135"/>
        <end position="157"/>
    </location>
</feature>
<dbReference type="GO" id="GO:0005886">
    <property type="term" value="C:plasma membrane"/>
    <property type="evidence" value="ECO:0007669"/>
    <property type="project" value="UniProtKB-SubCell"/>
</dbReference>
<keyword evidence="7" id="KW-0131">Cell cycle</keyword>
<reference evidence="14" key="2">
    <citation type="submission" date="2016-01" db="EMBL/GenBank/DDBJ databases">
        <title>Six Aerococcus type strain genome sequencing and assembly using PacBio and Illumina Hiseq.</title>
        <authorList>
            <person name="Carkaci D."/>
            <person name="Dargis R."/>
            <person name="Nielsen X.C."/>
            <person name="Skovgaard O."/>
            <person name="Fuursted K."/>
            <person name="Christensen J.J."/>
        </authorList>
    </citation>
    <scope>NUCLEOTIDE SEQUENCE [LARGE SCALE GENOMIC DNA]</scope>
    <source>
        <strain evidence="14">CCUG28094</strain>
    </source>
</reference>
<comment type="function">
    <text evidence="7">Catalyzes the initial step of the lipid cycle reactions in the biosynthesis of the cell wall peptidoglycan: transfers peptidoglycan precursor phospho-MurNAc-pentapeptide from UDP-MurNAc-pentapeptide onto the lipid carrier undecaprenyl phosphate, yielding undecaprenyl-pyrophosphoryl-MurNAc-pentapeptide, known as lipid I.</text>
</comment>
<dbReference type="InterPro" id="IPR000715">
    <property type="entry name" value="Glycosyl_transferase_4"/>
</dbReference>
<dbReference type="EC" id="2.7.8.13" evidence="7 8"/>
<evidence type="ECO:0000256" key="2">
    <source>
        <dbReference type="ARBA" id="ARBA00005583"/>
    </source>
</evidence>
<evidence type="ECO:0000313" key="11">
    <source>
        <dbReference type="EMBL" id="MBA5745923.1"/>
    </source>
</evidence>
<keyword evidence="7" id="KW-1003">Cell membrane</keyword>
<dbReference type="KEGG" id="aui:APT62_06705"/>
<comment type="catalytic activity">
    <reaction evidence="7">
        <text>UDP-N-acetyl-alpha-D-muramoyl-L-alanyl-gamma-D-glutamyl-L-lysyl-D-alanyl-D-alanine + di-trans,octa-cis-undecaprenyl phosphate = Mur2Ac(oyl-L-Ala-gamma-D-Glu-L-Lys-D-Ala-D-Ala)-di-trans,octa-cis-undecaprenyl diphosphate + UMP</text>
        <dbReference type="Rhea" id="RHEA:21920"/>
        <dbReference type="ChEBI" id="CHEBI:57865"/>
        <dbReference type="ChEBI" id="CHEBI:60032"/>
        <dbReference type="ChEBI" id="CHEBI:60392"/>
        <dbReference type="ChEBI" id="CHEBI:70758"/>
        <dbReference type="EC" id="2.7.8.13"/>
    </reaction>
</comment>
<proteinExistence type="inferred from homology"/>
<feature type="transmembrane region" description="Helical" evidence="7">
    <location>
        <begin position="169"/>
        <end position="190"/>
    </location>
</feature>
<organism evidence="13 17">
    <name type="scientific">Aerococcus urinaeequi</name>
    <dbReference type="NCBI Taxonomy" id="51665"/>
    <lineage>
        <taxon>Bacteria</taxon>
        <taxon>Bacillati</taxon>
        <taxon>Bacillota</taxon>
        <taxon>Bacilli</taxon>
        <taxon>Lactobacillales</taxon>
        <taxon>Aerococcaceae</taxon>
        <taxon>Aerococcus</taxon>
    </lineage>
</organism>
<evidence type="ECO:0000313" key="14">
    <source>
        <dbReference type="Proteomes" id="UP000067698"/>
    </source>
</evidence>
<keyword evidence="15" id="KW-1185">Reference proteome</keyword>
<dbReference type="GO" id="GO:0009252">
    <property type="term" value="P:peptidoglycan biosynthetic process"/>
    <property type="evidence" value="ECO:0007669"/>
    <property type="project" value="UniProtKB-UniRule"/>
</dbReference>
<evidence type="ECO:0000313" key="13">
    <source>
        <dbReference type="EMBL" id="WAT25099.1"/>
    </source>
</evidence>
<keyword evidence="7" id="KW-0961">Cell wall biogenesis/degradation</keyword>
<comment type="subcellular location">
    <subcellularLocation>
        <location evidence="7">Cell membrane</location>
        <topology evidence="7">Multi-pass membrane protein</topology>
    </subcellularLocation>
    <subcellularLocation>
        <location evidence="1">Membrane</location>
        <topology evidence="1">Multi-pass membrane protein</topology>
    </subcellularLocation>
</comment>
<dbReference type="GO" id="GO:0051301">
    <property type="term" value="P:cell division"/>
    <property type="evidence" value="ECO:0007669"/>
    <property type="project" value="UniProtKB-KW"/>
</dbReference>
<dbReference type="Proteomes" id="UP001164714">
    <property type="component" value="Chromosome"/>
</dbReference>
<feature type="transmembrane region" description="Helical" evidence="7">
    <location>
        <begin position="248"/>
        <end position="273"/>
    </location>
</feature>
<evidence type="ECO:0000256" key="8">
    <source>
        <dbReference type="NCBIfam" id="TIGR00445"/>
    </source>
</evidence>
<feature type="transmembrane region" description="Helical" evidence="7">
    <location>
        <begin position="221"/>
        <end position="242"/>
    </location>
</feature>
<keyword evidence="6 7" id="KW-0472">Membrane</keyword>
<dbReference type="EMBL" id="CP063065">
    <property type="protein sequence ID" value="QOQ79662.1"/>
    <property type="molecule type" value="Genomic_DNA"/>
</dbReference>
<evidence type="ECO:0000256" key="1">
    <source>
        <dbReference type="ARBA" id="ARBA00004141"/>
    </source>
</evidence>
<dbReference type="GeneID" id="92867367"/>
<evidence type="ECO:0000256" key="9">
    <source>
        <dbReference type="PIRSR" id="PIRSR600715-1"/>
    </source>
</evidence>
<feature type="binding site" evidence="9">
    <location>
        <position position="225"/>
    </location>
    <ligand>
        <name>Mg(2+)</name>
        <dbReference type="ChEBI" id="CHEBI:18420"/>
    </ligand>
</feature>
<keyword evidence="7" id="KW-0133">Cell shape</keyword>
<comment type="similarity">
    <text evidence="2 7">Belongs to the glycosyltransferase 4 family. MraY subfamily.</text>
</comment>
<dbReference type="Proteomes" id="UP000540056">
    <property type="component" value="Unassembled WGS sequence"/>
</dbReference>
<dbReference type="NCBIfam" id="TIGR00445">
    <property type="entry name" value="mraY"/>
    <property type="match status" value="1"/>
</dbReference>
<dbReference type="RefSeq" id="WP_016897664.1">
    <property type="nucleotide sequence ID" value="NZ_CP013988.1"/>
</dbReference>
<keyword evidence="7 9" id="KW-0460">Magnesium</keyword>
<dbReference type="EMBL" id="CP014162">
    <property type="protein sequence ID" value="AMB98051.1"/>
    <property type="molecule type" value="Genomic_DNA"/>
</dbReference>
<feature type="transmembrane region" description="Helical" evidence="7">
    <location>
        <begin position="196"/>
        <end position="214"/>
    </location>
</feature>
<gene>
    <name evidence="7 13" type="primary">mraY</name>
    <name evidence="10" type="ORF">AWM74_07320</name>
    <name evidence="11" type="ORF">H3232_01650</name>
    <name evidence="12" type="ORF">IMX20_02905</name>
    <name evidence="13" type="ORF">OZ415_03150</name>
</gene>
<dbReference type="EMBL" id="CP114063">
    <property type="protein sequence ID" value="WAT25099.1"/>
    <property type="molecule type" value="Genomic_DNA"/>
</dbReference>
<keyword evidence="4 7" id="KW-0812">Transmembrane</keyword>
<dbReference type="GO" id="GO:0046872">
    <property type="term" value="F:metal ion binding"/>
    <property type="evidence" value="ECO:0007669"/>
    <property type="project" value="UniProtKB-KW"/>
</dbReference>
<dbReference type="PANTHER" id="PTHR22926:SF5">
    <property type="entry name" value="PHOSPHO-N-ACETYLMURAMOYL-PENTAPEPTIDE-TRANSFERASE HOMOLOG"/>
    <property type="match status" value="1"/>
</dbReference>
<evidence type="ECO:0000256" key="6">
    <source>
        <dbReference type="ARBA" id="ARBA00023136"/>
    </source>
</evidence>
<dbReference type="InterPro" id="IPR003524">
    <property type="entry name" value="PNAcMuramoyl-5peptid_Trfase"/>
</dbReference>
<evidence type="ECO:0000256" key="4">
    <source>
        <dbReference type="ARBA" id="ARBA00022692"/>
    </source>
</evidence>
<evidence type="ECO:0000313" key="17">
    <source>
        <dbReference type="Proteomes" id="UP001164714"/>
    </source>
</evidence>
<feature type="binding site" evidence="9">
    <location>
        <position position="165"/>
    </location>
    <ligand>
        <name>Mg(2+)</name>
        <dbReference type="ChEBI" id="CHEBI:18420"/>
    </ligand>
</feature>
<dbReference type="HAMAP" id="MF_00038">
    <property type="entry name" value="MraY"/>
    <property type="match status" value="1"/>
</dbReference>
<name>A0A0U4VY50_9LACT</name>
<feature type="transmembrane region" description="Helical" evidence="7">
    <location>
        <begin position="6"/>
        <end position="23"/>
    </location>
</feature>
<reference evidence="10 14" key="1">
    <citation type="journal article" date="2016" name="Genome Announc.">
        <title>Complete Genome Sequences of Aerococcus christensenii CCUG 28831T, Aerococcus sanguinicola CCUG 43001T, Aerococcus urinae CCUG 36881T, Aerococcus urinaeequi CCUG 28094T, Aerococcus urinaehominis CCUG 42038 BT, and Aerococcus viridans CCUG 4311T.</title>
        <authorList>
            <person name="Carkaci D."/>
            <person name="Dargis R."/>
            <person name="Nielsen X.C."/>
            <person name="Skovgaard O."/>
            <person name="Fuursted K."/>
            <person name="Christensen J.J."/>
        </authorList>
    </citation>
    <scope>NUCLEOTIDE SEQUENCE [LARGE SCALE GENOMIC DNA]</scope>
    <source>
        <strain evidence="10 14">CCUG28094</strain>
    </source>
</reference>
<reference evidence="13" key="5">
    <citation type="submission" date="2022-12" db="EMBL/GenBank/DDBJ databases">
        <title>Whole genome sequence analysis of a duck derived balloon bacteium Aerococcus urinaeequi henan2020.</title>
        <authorList>
            <person name="Zhang H."/>
            <person name="Qiao H.X."/>
            <person name="Bian C.Z."/>
            <person name="Shu J.C."/>
        </authorList>
    </citation>
    <scope>NUCLEOTIDE SEQUENCE</scope>
    <source>
        <strain evidence="13">2020-HN-1</strain>
    </source>
</reference>
<feature type="transmembrane region" description="Helical" evidence="7">
    <location>
        <begin position="294"/>
        <end position="314"/>
    </location>
</feature>
<dbReference type="PANTHER" id="PTHR22926">
    <property type="entry name" value="PHOSPHO-N-ACETYLMURAMOYL-PENTAPEPTIDE-TRANSFERASE"/>
    <property type="match status" value="1"/>
</dbReference>
<dbReference type="GO" id="GO:0008963">
    <property type="term" value="F:phospho-N-acetylmuramoyl-pentapeptide-transferase activity"/>
    <property type="evidence" value="ECO:0007669"/>
    <property type="project" value="UniProtKB-UniRule"/>
</dbReference>
<protein>
    <recommendedName>
        <fullName evidence="7 8">Phospho-N-acetylmuramoyl-pentapeptide-transferase</fullName>
        <ecNumber evidence="7 8">2.7.8.13</ecNumber>
    </recommendedName>
    <alternativeName>
        <fullName evidence="7">UDP-MurNAc-pentapeptide phosphotransferase</fullName>
    </alternativeName>
</protein>
<dbReference type="InterPro" id="IPR018480">
    <property type="entry name" value="PNAcMuramoyl-5peptid_Trfase_CS"/>
</dbReference>
<dbReference type="GO" id="GO:0071555">
    <property type="term" value="P:cell wall organization"/>
    <property type="evidence" value="ECO:0007669"/>
    <property type="project" value="UniProtKB-KW"/>
</dbReference>
<dbReference type="AlphaFoldDB" id="A0A0U4VY50"/>
<evidence type="ECO:0000313" key="10">
    <source>
        <dbReference type="EMBL" id="AMB98051.1"/>
    </source>
</evidence>
<accession>A0A0U4VY50</accession>
<reference evidence="11 15" key="3">
    <citation type="submission" date="2020-07" db="EMBL/GenBank/DDBJ databases">
        <title>Draft Genome Sequences of Lactobacillales Isolated from the International Space Station.</title>
        <authorList>
            <person name="Bharadwaj A.R."/>
            <person name="Singh N.K."/>
            <person name="Wood J.M."/>
            <person name="Debieu M."/>
            <person name="O'Hara N.B."/>
            <person name="Karouia F."/>
            <person name="Mason C.E."/>
            <person name="Venkateswaran K."/>
        </authorList>
    </citation>
    <scope>NUCLEOTIDE SEQUENCE [LARGE SCALE GENOMIC DNA]</scope>
    <source>
        <strain evidence="11 15">151250015-1-258-55</strain>
    </source>
</reference>
<feature type="transmembrane region" description="Helical" evidence="7">
    <location>
        <begin position="48"/>
        <end position="68"/>
    </location>
</feature>
<dbReference type="GO" id="GO:0008360">
    <property type="term" value="P:regulation of cell shape"/>
    <property type="evidence" value="ECO:0007669"/>
    <property type="project" value="UniProtKB-KW"/>
</dbReference>
<comment type="pathway">
    <text evidence="7">Cell wall biogenesis; peptidoglycan biosynthesis.</text>
</comment>
<keyword evidence="3 7" id="KW-0808">Transferase</keyword>
<evidence type="ECO:0000313" key="16">
    <source>
        <dbReference type="Proteomes" id="UP000595091"/>
    </source>
</evidence>
<evidence type="ECO:0000256" key="7">
    <source>
        <dbReference type="HAMAP-Rule" id="MF_00038"/>
    </source>
</evidence>
<dbReference type="CDD" id="cd06852">
    <property type="entry name" value="GT_MraY"/>
    <property type="match status" value="1"/>
</dbReference>
<sequence length="315" mass="34646">MVLLFITTLVLTLVGMPFFIQFMREKQFGQVTRDEGPAWHKAKSGTPAMGGVVFLSAALVGLLIWSILTGQWHSEVWLLVGTMIFFGGIGFADDFLKIFKKQNEGLTSLQKLILQIVGSALIVLLMRVITFHVSIPFPFTTGITNVLFVFVFLLLWITGFSNAFNLTDGLDGLSSGLGVISFSTYALIAFRMGERGIGAFCIAIVAGLLGFLFFNRKPARIFMGDAGSLALGALLAVISVMLSNPWSLLLIGFVYVVETASVIIQVTSFKLTGKRVFKMSPIHHHFEMIGWSEWKVDIIFWAVGLVTAIIGLLFF</sequence>
<evidence type="ECO:0000313" key="15">
    <source>
        <dbReference type="Proteomes" id="UP000540056"/>
    </source>
</evidence>
<evidence type="ECO:0000256" key="3">
    <source>
        <dbReference type="ARBA" id="ARBA00022679"/>
    </source>
</evidence>
<reference evidence="12 16" key="4">
    <citation type="submission" date="2020-10" db="EMBL/GenBank/DDBJ databases">
        <title>Plasmid carrying two tetracycline resistance determinant.</title>
        <authorList>
            <person name="Yang Q."/>
        </authorList>
    </citation>
    <scope>NUCLEOTIDE SEQUENCE [LARGE SCALE GENOMIC DNA]</scope>
    <source>
        <strain evidence="12 16">T43</strain>
    </source>
</reference>
<feature type="transmembrane region" description="Helical" evidence="7">
    <location>
        <begin position="112"/>
        <end position="129"/>
    </location>
</feature>
<dbReference type="OrthoDB" id="9805475at2"/>
<dbReference type="Pfam" id="PF00953">
    <property type="entry name" value="Glycos_transf_4"/>
    <property type="match status" value="1"/>
</dbReference>
<keyword evidence="7 9" id="KW-0479">Metal-binding</keyword>
<dbReference type="Pfam" id="PF10555">
    <property type="entry name" value="MraY_sig1"/>
    <property type="match status" value="1"/>
</dbReference>
<keyword evidence="7" id="KW-0573">Peptidoglycan synthesis</keyword>
<dbReference type="PROSITE" id="PS01348">
    <property type="entry name" value="MRAY_2"/>
    <property type="match status" value="1"/>
</dbReference>
<dbReference type="Proteomes" id="UP000067698">
    <property type="component" value="Chromosome"/>
</dbReference>
<keyword evidence="5 7" id="KW-1133">Transmembrane helix</keyword>
<dbReference type="EMBL" id="JACGAN010000002">
    <property type="protein sequence ID" value="MBA5745923.1"/>
    <property type="molecule type" value="Genomic_DNA"/>
</dbReference>
<evidence type="ECO:0000313" key="12">
    <source>
        <dbReference type="EMBL" id="QOQ79662.1"/>
    </source>
</evidence>
<feature type="transmembrane region" description="Helical" evidence="7">
    <location>
        <begin position="74"/>
        <end position="92"/>
    </location>
</feature>
<evidence type="ECO:0000256" key="5">
    <source>
        <dbReference type="ARBA" id="ARBA00022989"/>
    </source>
</evidence>